<dbReference type="Pfam" id="PF02775">
    <property type="entry name" value="TPP_enzyme_C"/>
    <property type="match status" value="1"/>
</dbReference>
<dbReference type="AlphaFoldDB" id="A0A8T7GYQ5"/>
<evidence type="ECO:0000313" key="6">
    <source>
        <dbReference type="Proteomes" id="UP000737555"/>
    </source>
</evidence>
<sequence>MKGTEALALALRRSADRWYAVPGYPVSGLAAATGAAITTNEKVALEYALGDSLAGRRAAVVVKHVGLNACADPLVHATAQGLRAGVVVVVGDDVRAVASDVTQDSRYYGEIARVPVLEPDGEALAPAVEAAFEASETFSRVAIVRVTPDLLDADVPETSASRSDQRGSLADPGLTMAGRAQASDRGTRAMFAWSRSSPLNRFSGGTVGTGPAEGASRAVTVYPPPADPEVLARTREIGRSFLGEHRLLAPPEPTGEPERFSSRGYCRTFCRDCPFHPALAILRDRGMQAVCDAGCAILAMNPPYRIGIASYGLGSSVAVAATGTGVALTGDYALLHSGLNALIDVYERQLPLLCIVLANNRMGMTGGHPVPDILRYIAWADPVVCSADDTAALRRVLVPPPGPRTVVIEGTCPEAGHHETLEY</sequence>
<dbReference type="InterPro" id="IPR002880">
    <property type="entry name" value="Pyrv_Fd/Flavodoxin_OxRdtase_N"/>
</dbReference>
<dbReference type="Proteomes" id="UP000737555">
    <property type="component" value="Unassembled WGS sequence"/>
</dbReference>
<dbReference type="PANTHER" id="PTHR43710">
    <property type="entry name" value="2-HYDROXYACYL-COA LYASE"/>
    <property type="match status" value="1"/>
</dbReference>
<keyword evidence="2" id="KW-0560">Oxidoreductase</keyword>
<feature type="domain" description="Thiamine pyrophosphate enzyme TPP-binding" evidence="4">
    <location>
        <begin position="304"/>
        <end position="370"/>
    </location>
</feature>
<dbReference type="InterPro" id="IPR045025">
    <property type="entry name" value="HACL1-like"/>
</dbReference>
<dbReference type="PANTHER" id="PTHR43710:SF7">
    <property type="entry name" value="INDOLEPYRUVATE OXIDOREDUCTASE SUBUNIT IORA"/>
    <property type="match status" value="1"/>
</dbReference>
<reference evidence="5" key="1">
    <citation type="submission" date="2020-05" db="EMBL/GenBank/DDBJ databases">
        <title>The first insight into the ecology of ammonia-tolerant syntrophic propionate oxidizing bacteria.</title>
        <authorList>
            <person name="Singh A."/>
            <person name="Schnurer A."/>
            <person name="Westerholm M."/>
        </authorList>
    </citation>
    <scope>NUCLEOTIDE SEQUENCE</scope>
    <source>
        <strain evidence="5">MAG54</strain>
    </source>
</reference>
<dbReference type="InterPro" id="IPR011766">
    <property type="entry name" value="TPP_enzyme_TPP-bd"/>
</dbReference>
<evidence type="ECO:0000313" key="5">
    <source>
        <dbReference type="EMBL" id="NQS77223.1"/>
    </source>
</evidence>
<name>A0A8T7GYQ5_9EURY</name>
<keyword evidence="1" id="KW-0479">Metal-binding</keyword>
<dbReference type="SUPFAM" id="SSF52518">
    <property type="entry name" value="Thiamin diphosphate-binding fold (THDP-binding)"/>
    <property type="match status" value="2"/>
</dbReference>
<dbReference type="GO" id="GO:0016491">
    <property type="term" value="F:oxidoreductase activity"/>
    <property type="evidence" value="ECO:0007669"/>
    <property type="project" value="UniProtKB-KW"/>
</dbReference>
<evidence type="ECO:0000256" key="1">
    <source>
        <dbReference type="ARBA" id="ARBA00022723"/>
    </source>
</evidence>
<evidence type="ECO:0000259" key="4">
    <source>
        <dbReference type="Pfam" id="PF02775"/>
    </source>
</evidence>
<dbReference type="EMBL" id="JABMJE010000005">
    <property type="protein sequence ID" value="NQS77223.1"/>
    <property type="molecule type" value="Genomic_DNA"/>
</dbReference>
<feature type="region of interest" description="Disordered" evidence="3">
    <location>
        <begin position="155"/>
        <end position="174"/>
    </location>
</feature>
<dbReference type="GO" id="GO:0030976">
    <property type="term" value="F:thiamine pyrophosphate binding"/>
    <property type="evidence" value="ECO:0007669"/>
    <property type="project" value="InterPro"/>
</dbReference>
<dbReference type="GO" id="GO:0046872">
    <property type="term" value="F:metal ion binding"/>
    <property type="evidence" value="ECO:0007669"/>
    <property type="project" value="UniProtKB-KW"/>
</dbReference>
<organism evidence="5 6">
    <name type="scientific">Methanoculleus bourgensis</name>
    <dbReference type="NCBI Taxonomy" id="83986"/>
    <lineage>
        <taxon>Archaea</taxon>
        <taxon>Methanobacteriati</taxon>
        <taxon>Methanobacteriota</taxon>
        <taxon>Stenosarchaea group</taxon>
        <taxon>Methanomicrobia</taxon>
        <taxon>Methanomicrobiales</taxon>
        <taxon>Methanomicrobiaceae</taxon>
        <taxon>Methanoculleus</taxon>
    </lineage>
</organism>
<gene>
    <name evidence="5" type="ORF">HQQ74_00670</name>
</gene>
<evidence type="ECO:0000256" key="2">
    <source>
        <dbReference type="ARBA" id="ARBA00023002"/>
    </source>
</evidence>
<evidence type="ECO:0000256" key="3">
    <source>
        <dbReference type="SAM" id="MobiDB-lite"/>
    </source>
</evidence>
<accession>A0A8T7GYQ5</accession>
<proteinExistence type="predicted"/>
<dbReference type="CDD" id="cd07034">
    <property type="entry name" value="TPP_PYR_PFOR_IOR-alpha_like"/>
    <property type="match status" value="1"/>
</dbReference>
<dbReference type="GO" id="GO:0006082">
    <property type="term" value="P:organic acid metabolic process"/>
    <property type="evidence" value="ECO:0007669"/>
    <property type="project" value="UniProtKB-ARBA"/>
</dbReference>
<dbReference type="Gene3D" id="3.40.50.970">
    <property type="match status" value="2"/>
</dbReference>
<dbReference type="GO" id="GO:0044272">
    <property type="term" value="P:sulfur compound biosynthetic process"/>
    <property type="evidence" value="ECO:0007669"/>
    <property type="project" value="UniProtKB-ARBA"/>
</dbReference>
<dbReference type="InterPro" id="IPR029061">
    <property type="entry name" value="THDP-binding"/>
</dbReference>
<protein>
    <submittedName>
        <fullName evidence="5">Indolepyruvate ferredoxin oxidoreductase</fullName>
    </submittedName>
</protein>
<comment type="caution">
    <text evidence="5">The sequence shown here is derived from an EMBL/GenBank/DDBJ whole genome shotgun (WGS) entry which is preliminary data.</text>
</comment>